<keyword evidence="1" id="KW-0732">Signal</keyword>
<evidence type="ECO:0000259" key="2">
    <source>
        <dbReference type="Pfam" id="PF03372"/>
    </source>
</evidence>
<dbReference type="InterPro" id="IPR036691">
    <property type="entry name" value="Endo/exonu/phosph_ase_sf"/>
</dbReference>
<proteinExistence type="predicted"/>
<dbReference type="Pfam" id="PF03372">
    <property type="entry name" value="Exo_endo_phos"/>
    <property type="match status" value="1"/>
</dbReference>
<dbReference type="InterPro" id="IPR005135">
    <property type="entry name" value="Endo/exonuclease/phosphatase"/>
</dbReference>
<dbReference type="GO" id="GO:0003824">
    <property type="term" value="F:catalytic activity"/>
    <property type="evidence" value="ECO:0007669"/>
    <property type="project" value="InterPro"/>
</dbReference>
<gene>
    <name evidence="3" type="ORF">AMON00008_LOCUS38367</name>
</gene>
<organism evidence="3">
    <name type="scientific">Alexandrium monilatum</name>
    <dbReference type="NCBI Taxonomy" id="311494"/>
    <lineage>
        <taxon>Eukaryota</taxon>
        <taxon>Sar</taxon>
        <taxon>Alveolata</taxon>
        <taxon>Dinophyceae</taxon>
        <taxon>Gonyaulacales</taxon>
        <taxon>Pyrocystaceae</taxon>
        <taxon>Alexandrium</taxon>
    </lineage>
</organism>
<dbReference type="SUPFAM" id="SSF56219">
    <property type="entry name" value="DNase I-like"/>
    <property type="match status" value="1"/>
</dbReference>
<accession>A0A7S4RQM5</accession>
<evidence type="ECO:0000256" key="1">
    <source>
        <dbReference type="SAM" id="SignalP"/>
    </source>
</evidence>
<feature type="signal peptide" evidence="1">
    <location>
        <begin position="1"/>
        <end position="19"/>
    </location>
</feature>
<feature type="chain" id="PRO_5031464324" description="Endonuclease/exonuclease/phosphatase domain-containing protein" evidence="1">
    <location>
        <begin position="20"/>
        <end position="428"/>
    </location>
</feature>
<sequence length="428" mass="45206">MSPSMQALLMLMGSRLVSSAVAAREAWAPLDSGCVAGAPDGGAAVSCPARAPAASAAPPRGRDHSLLQLNRGWVPAAAPQQLSASTNASAAPGAVAEAAEAATQPCQPWQVTRRRRAETMCSCRRRHGRAELPSGLRCDEVANAIVRDDPAGAPRAPGPALPPGAVIGWHPRAQIKSAGLWCQVGLPPAGWNLKACPASGSSTTLKVLTYNLYWWNLFGRRHGAGQSAGRKIAQTSGPEQYDLMGFQECDHMHRIIGDARDQGLSGDYGLINGGRALAIAWRRSRFTWLAEGKEDVGEDHHSQYYGKRSAQWVRLRHRDGQVVFFLNHHGPLPVSHGGGCTGSSTAYNILKVIAENAHIGDVIVVVGDFNAHADSSRIQALDGYLNRVYSGSAMGGVDHVLSNCAASGTANLGKGGSDHDALSVTFRI</sequence>
<dbReference type="Gene3D" id="3.60.10.10">
    <property type="entry name" value="Endonuclease/exonuclease/phosphatase"/>
    <property type="match status" value="1"/>
</dbReference>
<evidence type="ECO:0000313" key="3">
    <source>
        <dbReference type="EMBL" id="CAE4620602.1"/>
    </source>
</evidence>
<reference evidence="3" key="1">
    <citation type="submission" date="2021-01" db="EMBL/GenBank/DDBJ databases">
        <authorList>
            <person name="Corre E."/>
            <person name="Pelletier E."/>
            <person name="Niang G."/>
            <person name="Scheremetjew M."/>
            <person name="Finn R."/>
            <person name="Kale V."/>
            <person name="Holt S."/>
            <person name="Cochrane G."/>
            <person name="Meng A."/>
            <person name="Brown T."/>
            <person name="Cohen L."/>
        </authorList>
    </citation>
    <scope>NUCLEOTIDE SEQUENCE</scope>
    <source>
        <strain evidence="3">CCMP3105</strain>
    </source>
</reference>
<protein>
    <recommendedName>
        <fullName evidence="2">Endonuclease/exonuclease/phosphatase domain-containing protein</fullName>
    </recommendedName>
</protein>
<feature type="domain" description="Endonuclease/exonuclease/phosphatase" evidence="2">
    <location>
        <begin position="215"/>
        <end position="419"/>
    </location>
</feature>
<name>A0A7S4RQM5_9DINO</name>
<dbReference type="EMBL" id="HBNR01054598">
    <property type="protein sequence ID" value="CAE4620602.1"/>
    <property type="molecule type" value="Transcribed_RNA"/>
</dbReference>
<dbReference type="AlphaFoldDB" id="A0A7S4RQM5"/>